<organism evidence="4 5">
    <name type="scientific">Leptotrichia wadei</name>
    <dbReference type="NCBI Taxonomy" id="157687"/>
    <lineage>
        <taxon>Bacteria</taxon>
        <taxon>Fusobacteriati</taxon>
        <taxon>Fusobacteriota</taxon>
        <taxon>Fusobacteriia</taxon>
        <taxon>Fusobacteriales</taxon>
        <taxon>Leptotrichiaceae</taxon>
        <taxon>Leptotrichia</taxon>
    </lineage>
</organism>
<keyword evidence="3" id="KW-0812">Transmembrane</keyword>
<dbReference type="EMBL" id="AP019834">
    <property type="protein sequence ID" value="BBM47673.1"/>
    <property type="molecule type" value="Genomic_DNA"/>
</dbReference>
<keyword evidence="3" id="KW-0472">Membrane</keyword>
<feature type="compositionally biased region" description="Basic and acidic residues" evidence="2">
    <location>
        <begin position="240"/>
        <end position="253"/>
    </location>
</feature>
<feature type="region of interest" description="Disordered" evidence="2">
    <location>
        <begin position="221"/>
        <end position="253"/>
    </location>
</feature>
<dbReference type="AlphaFoldDB" id="A0A510KCR2"/>
<protein>
    <recommendedName>
        <fullName evidence="6">Cation diffusion facilitator family transporter</fullName>
    </recommendedName>
</protein>
<evidence type="ECO:0008006" key="6">
    <source>
        <dbReference type="Google" id="ProtNLM"/>
    </source>
</evidence>
<feature type="transmembrane region" description="Helical" evidence="3">
    <location>
        <begin position="348"/>
        <end position="368"/>
    </location>
</feature>
<proteinExistence type="predicted"/>
<feature type="coiled-coil region" evidence="1">
    <location>
        <begin position="529"/>
        <end position="568"/>
    </location>
</feature>
<dbReference type="RefSeq" id="WP_021746788.1">
    <property type="nucleotide sequence ID" value="NZ_AP019834.1"/>
</dbReference>
<accession>A0A510KCR2</accession>
<keyword evidence="3" id="KW-1133">Transmembrane helix</keyword>
<feature type="compositionally biased region" description="Polar residues" evidence="2">
    <location>
        <begin position="174"/>
        <end position="184"/>
    </location>
</feature>
<feature type="compositionally biased region" description="Polar residues" evidence="2">
    <location>
        <begin position="221"/>
        <end position="231"/>
    </location>
</feature>
<feature type="transmembrane region" description="Helical" evidence="3">
    <location>
        <begin position="449"/>
        <end position="473"/>
    </location>
</feature>
<evidence type="ECO:0000313" key="5">
    <source>
        <dbReference type="Proteomes" id="UP000321397"/>
    </source>
</evidence>
<evidence type="ECO:0000313" key="4">
    <source>
        <dbReference type="EMBL" id="BBM47673.1"/>
    </source>
</evidence>
<sequence length="600" mass="68702">MDSKEFAFALNSEENFESSFDFDELEEKLQSQLKLELSELEILKENQKQIGDPDNLGKVVEDVIWEQVNNQIAIVAGEDFVKENGDLKLDLRSEAHIQTPENFEKGKIAKHNYISKKKLEQNYDRYKNMSHKDFRKKYVNPGMDDEDKGLKRAGDLKKKGINTVVDIYNGRQIPTNTKLENGKNNPKAAEREHVRPSAELYENSSLQMANNNEELTDIINNPQNLQGYTTSERNKRKSNKLPDEIDNRDKTKHWKEADEKAEKFIEKKEREGEERLRKEGIQTQKEEAFRIGGTALRAVVMGLLVDLIREIITKLVKWFKTTKGKFEMLWDSLKEAIYSFIGKMKTHVINAGNVLFTTIATAIVGPVFRTLKQVWMLLKQGWQAIKNAIDYIKSPENKNKPIGRLILETGKIVIAGLTGAGAIVLSEVIEKGLSSIPILLVEIPLLGSLANIIGIFMGAVVSGIIGAIAIHFIQKIIEKQMKNEVLSKQIDKGNQVLITQYKIQKLNEEKLIYQKGQVASNIINRHEKLSKYNAEIERETEKKNKVYKEELEEYKKNAEKNLEKYIAENIIISSKEEIKNQEKIEKNFDEINSLLNSLID</sequence>
<evidence type="ECO:0000256" key="2">
    <source>
        <dbReference type="SAM" id="MobiDB-lite"/>
    </source>
</evidence>
<keyword evidence="1" id="KW-0175">Coiled coil</keyword>
<name>A0A510KCR2_9FUSO</name>
<evidence type="ECO:0000256" key="3">
    <source>
        <dbReference type="SAM" id="Phobius"/>
    </source>
</evidence>
<feature type="transmembrane region" description="Helical" evidence="3">
    <location>
        <begin position="412"/>
        <end position="429"/>
    </location>
</feature>
<evidence type="ECO:0000256" key="1">
    <source>
        <dbReference type="SAM" id="Coils"/>
    </source>
</evidence>
<dbReference type="Proteomes" id="UP000321397">
    <property type="component" value="Chromosome"/>
</dbReference>
<feature type="region of interest" description="Disordered" evidence="2">
    <location>
        <begin position="174"/>
        <end position="197"/>
    </location>
</feature>
<gene>
    <name evidence="4" type="ORF">JMUB3933_1174</name>
</gene>
<reference evidence="4 5" key="1">
    <citation type="submission" date="2019-07" db="EMBL/GenBank/DDBJ databases">
        <title>Complete Genome Sequence of Leptotrichia wadei Strain JMUB3933.</title>
        <authorList>
            <person name="Watanabe S."/>
            <person name="Cui L."/>
        </authorList>
    </citation>
    <scope>NUCLEOTIDE SEQUENCE [LARGE SCALE GENOMIC DNA]</scope>
    <source>
        <strain evidence="4 5">JMUB3933</strain>
    </source>
</reference>